<keyword evidence="2" id="KW-1185">Reference proteome</keyword>
<dbReference type="Proteomes" id="UP000663505">
    <property type="component" value="Chromosome"/>
</dbReference>
<sequence>MEVSSEFVVSCPQDTVFEFVSKPSELAACIPGCSQLTELGDDKYGAVLEVDVAFLKMKFDVTVHLVEAKSPNLLRAVMDGKPKALAGKLTGSVVLQLSEVDEETTHIQYVLEQSITGKLGGIGQSVFRAKCVEMGNLFAENLRAALLHPEEASS</sequence>
<dbReference type="InterPro" id="IPR023393">
    <property type="entry name" value="START-like_dom_sf"/>
</dbReference>
<proteinExistence type="predicted"/>
<dbReference type="Gene3D" id="3.30.530.20">
    <property type="match status" value="1"/>
</dbReference>
<dbReference type="RefSeq" id="WP_206656619.1">
    <property type="nucleotide sequence ID" value="NZ_CP071182.1"/>
</dbReference>
<protein>
    <recommendedName>
        <fullName evidence="3">Carbon monoxide dehydrogenase</fullName>
    </recommendedName>
</protein>
<dbReference type="AlphaFoldDB" id="A0A9X7VYS6"/>
<evidence type="ECO:0000313" key="2">
    <source>
        <dbReference type="Proteomes" id="UP000663505"/>
    </source>
</evidence>
<dbReference type="SUPFAM" id="SSF55961">
    <property type="entry name" value="Bet v1-like"/>
    <property type="match status" value="1"/>
</dbReference>
<dbReference type="PANTHER" id="PTHR38588">
    <property type="entry name" value="BLL0334 PROTEIN"/>
    <property type="match status" value="1"/>
</dbReference>
<dbReference type="EMBL" id="CP071182">
    <property type="protein sequence ID" value="QSO47260.1"/>
    <property type="molecule type" value="Genomic_DNA"/>
</dbReference>
<dbReference type="Pfam" id="PF06240">
    <property type="entry name" value="COXG"/>
    <property type="match status" value="1"/>
</dbReference>
<evidence type="ECO:0008006" key="3">
    <source>
        <dbReference type="Google" id="ProtNLM"/>
    </source>
</evidence>
<dbReference type="PANTHER" id="PTHR38588:SF1">
    <property type="entry name" value="BLL0334 PROTEIN"/>
    <property type="match status" value="1"/>
</dbReference>
<accession>A0A9X7VYS6</accession>
<gene>
    <name evidence="1" type="ORF">JZ786_23175</name>
</gene>
<evidence type="ECO:0000313" key="1">
    <source>
        <dbReference type="EMBL" id="QSO47260.1"/>
    </source>
</evidence>
<reference evidence="1 2" key="1">
    <citation type="submission" date="2021-02" db="EMBL/GenBank/DDBJ databases">
        <title>Alicyclobacillus curvatus sp. nov. and Alicyclobacillus mengziensis sp. nov., two acidophilic bacteria isolated from acid mine drainage.</title>
        <authorList>
            <person name="Huang Y."/>
        </authorList>
    </citation>
    <scope>NUCLEOTIDE SEQUENCE [LARGE SCALE GENOMIC DNA]</scope>
    <source>
        <strain evidence="1 2">S30H14</strain>
    </source>
</reference>
<dbReference type="KEGG" id="afx:JZ786_23175"/>
<dbReference type="InterPro" id="IPR010419">
    <property type="entry name" value="CO_DH_gsu"/>
</dbReference>
<organism evidence="1 2">
    <name type="scientific">Alicyclobacillus mengziensis</name>
    <dbReference type="NCBI Taxonomy" id="2931921"/>
    <lineage>
        <taxon>Bacteria</taxon>
        <taxon>Bacillati</taxon>
        <taxon>Bacillota</taxon>
        <taxon>Bacilli</taxon>
        <taxon>Bacillales</taxon>
        <taxon>Alicyclobacillaceae</taxon>
        <taxon>Alicyclobacillus</taxon>
    </lineage>
</organism>
<name>A0A9X7VYS6_9BACL</name>